<accession>A0A3S1AK07</accession>
<comment type="caution">
    <text evidence="3">The sequence shown here is derived from an EMBL/GenBank/DDBJ whole genome shotgun (WGS) entry which is preliminary data.</text>
</comment>
<dbReference type="EMBL" id="RSCL01000016">
    <property type="protein sequence ID" value="RUT02468.1"/>
    <property type="molecule type" value="Genomic_DNA"/>
</dbReference>
<feature type="domain" description="eCIS core" evidence="2">
    <location>
        <begin position="76"/>
        <end position="152"/>
    </location>
</feature>
<protein>
    <recommendedName>
        <fullName evidence="2">eCIS core domain-containing protein</fullName>
    </recommendedName>
</protein>
<keyword evidence="1" id="KW-0812">Transmembrane</keyword>
<gene>
    <name evidence="3" type="ORF">DSM106972_059460</name>
</gene>
<sequence>MTERTLVQTTLNPDISVSTGLLQCKSANCGQRSLKISNHTDCQKRQLNLQRRATSRDKPSQVPQIVHEVLQSPGQPLDANTRVEMESHFNRDFSQVRVHTDAKAAESATAVNALAYTVGQDIMFRSQQYAPESNSGQQLLAHELVHVLQQEDSNTVSNLELAISDNASLEAEADQASQAIAGGQQIQLSLASAATAIQRQIADSRREEIIRLGESEDPANRQRALELIIETYYERPDTLARIEYDPDFNYESPQDAETGFAPLRQPQTIKIGSRFFNRFRERFDQRARTIGHELQHVVQRAPVSQQQSGGRTVGSTLLGIGVGILGGAALGGIGLGVAAAAGASLSPLAIGLGLAGGAVLGGVIGGIADPFSSRTTEQSQEPIQNSHTREFLALYWTVTANVSGLRPLSRGQTLQNIRQPNVGALDEYRQMPPDDQRRYREQYEHIQRILRELENEERVRKGDTRAKTE</sequence>
<feature type="transmembrane region" description="Helical" evidence="1">
    <location>
        <begin position="348"/>
        <end position="368"/>
    </location>
</feature>
<dbReference type="RefSeq" id="WP_127084177.1">
    <property type="nucleotide sequence ID" value="NZ_RSCL01000016.1"/>
</dbReference>
<dbReference type="OrthoDB" id="292792at2"/>
<dbReference type="InterPro" id="IPR025295">
    <property type="entry name" value="eCIS_core_dom"/>
</dbReference>
<dbReference type="Proteomes" id="UP000271624">
    <property type="component" value="Unassembled WGS sequence"/>
</dbReference>
<name>A0A3S1AK07_9CYAN</name>
<feature type="transmembrane region" description="Helical" evidence="1">
    <location>
        <begin position="317"/>
        <end position="342"/>
    </location>
</feature>
<proteinExistence type="predicted"/>
<organism evidence="3 4">
    <name type="scientific">Dulcicalothrix desertica PCC 7102</name>
    <dbReference type="NCBI Taxonomy" id="232991"/>
    <lineage>
        <taxon>Bacteria</taxon>
        <taxon>Bacillati</taxon>
        <taxon>Cyanobacteriota</taxon>
        <taxon>Cyanophyceae</taxon>
        <taxon>Nostocales</taxon>
        <taxon>Calotrichaceae</taxon>
        <taxon>Dulcicalothrix</taxon>
    </lineage>
</organism>
<evidence type="ECO:0000256" key="1">
    <source>
        <dbReference type="SAM" id="Phobius"/>
    </source>
</evidence>
<reference evidence="3" key="2">
    <citation type="journal article" date="2019" name="Genome Biol. Evol.">
        <title>Day and night: Metabolic profiles and evolutionary relationships of six axenic non-marine cyanobacteria.</title>
        <authorList>
            <person name="Will S.E."/>
            <person name="Henke P."/>
            <person name="Boedeker C."/>
            <person name="Huang S."/>
            <person name="Brinkmann H."/>
            <person name="Rohde M."/>
            <person name="Jarek M."/>
            <person name="Friedl T."/>
            <person name="Seufert S."/>
            <person name="Schumacher M."/>
            <person name="Overmann J."/>
            <person name="Neumann-Schaal M."/>
            <person name="Petersen J."/>
        </authorList>
    </citation>
    <scope>NUCLEOTIDE SEQUENCE [LARGE SCALE GENOMIC DNA]</scope>
    <source>
        <strain evidence="3">PCC 7102</strain>
    </source>
</reference>
<evidence type="ECO:0000313" key="3">
    <source>
        <dbReference type="EMBL" id="RUT02468.1"/>
    </source>
</evidence>
<dbReference type="AlphaFoldDB" id="A0A3S1AK07"/>
<evidence type="ECO:0000259" key="2">
    <source>
        <dbReference type="Pfam" id="PF13699"/>
    </source>
</evidence>
<keyword evidence="4" id="KW-1185">Reference proteome</keyword>
<keyword evidence="1" id="KW-1133">Transmembrane helix</keyword>
<keyword evidence="1" id="KW-0472">Membrane</keyword>
<evidence type="ECO:0000313" key="4">
    <source>
        <dbReference type="Proteomes" id="UP000271624"/>
    </source>
</evidence>
<dbReference type="Pfam" id="PF13699">
    <property type="entry name" value="eCIS_core"/>
    <property type="match status" value="1"/>
</dbReference>
<reference evidence="3" key="1">
    <citation type="submission" date="2018-12" db="EMBL/GenBank/DDBJ databases">
        <authorList>
            <person name="Will S."/>
            <person name="Neumann-Schaal M."/>
            <person name="Henke P."/>
        </authorList>
    </citation>
    <scope>NUCLEOTIDE SEQUENCE</scope>
    <source>
        <strain evidence="3">PCC 7102</strain>
    </source>
</reference>